<dbReference type="EMBL" id="OZ034822">
    <property type="protein sequence ID" value="CAL1413677.1"/>
    <property type="molecule type" value="Genomic_DNA"/>
</dbReference>
<evidence type="ECO:0000313" key="1">
    <source>
        <dbReference type="EMBL" id="CAL1413677.1"/>
    </source>
</evidence>
<keyword evidence="2" id="KW-1185">Reference proteome</keyword>
<dbReference type="Proteomes" id="UP001497516">
    <property type="component" value="Chromosome 9"/>
</dbReference>
<evidence type="ECO:0000313" key="2">
    <source>
        <dbReference type="Proteomes" id="UP001497516"/>
    </source>
</evidence>
<accession>A0AAV2GTT8</accession>
<gene>
    <name evidence="1" type="ORF">LTRI10_LOCUS52890</name>
</gene>
<reference evidence="1 2" key="1">
    <citation type="submission" date="2024-04" db="EMBL/GenBank/DDBJ databases">
        <authorList>
            <person name="Fracassetti M."/>
        </authorList>
    </citation>
    <scope>NUCLEOTIDE SEQUENCE [LARGE SCALE GENOMIC DNA]</scope>
</reference>
<sequence>MINLLQSRLVQPSCVSTEAEQNQSQSLPKSYANSASIKYFCTLGEAKITTVGRDKSIEVGNVGVEEILELLGCCLIVSFKVRMASSSRLIASPPSCPGRLRNELDQP</sequence>
<dbReference type="AlphaFoldDB" id="A0AAV2GTT8"/>
<protein>
    <submittedName>
        <fullName evidence="1">Uncharacterized protein</fullName>
    </submittedName>
</protein>
<proteinExistence type="predicted"/>
<name>A0AAV2GTT8_9ROSI</name>
<organism evidence="1 2">
    <name type="scientific">Linum trigynum</name>
    <dbReference type="NCBI Taxonomy" id="586398"/>
    <lineage>
        <taxon>Eukaryota</taxon>
        <taxon>Viridiplantae</taxon>
        <taxon>Streptophyta</taxon>
        <taxon>Embryophyta</taxon>
        <taxon>Tracheophyta</taxon>
        <taxon>Spermatophyta</taxon>
        <taxon>Magnoliopsida</taxon>
        <taxon>eudicotyledons</taxon>
        <taxon>Gunneridae</taxon>
        <taxon>Pentapetalae</taxon>
        <taxon>rosids</taxon>
        <taxon>fabids</taxon>
        <taxon>Malpighiales</taxon>
        <taxon>Linaceae</taxon>
        <taxon>Linum</taxon>
    </lineage>
</organism>